<reference evidence="5" key="1">
    <citation type="submission" date="2021-11" db="EMBL/GenBank/DDBJ databases">
        <authorList>
            <person name="Rodrigo-Torres L."/>
            <person name="Arahal R. D."/>
            <person name="Lucena T."/>
        </authorList>
    </citation>
    <scope>NUCLEOTIDE SEQUENCE</scope>
    <source>
        <strain evidence="5">CECT 7928</strain>
    </source>
</reference>
<sequence length="441" mass="50367">MIDSFGYISYGVRDLFAQVTANFDVVVTFFPMILIVESPLIMLMVIGIFRWHWKNKTTDLPHTPSISFIITCYGEGEAIRATIDTLVEQVYPGHIEVLAVIDGATQNQHTYQAAMRAFHHYKGRNDRVVKVIPKWQRGGRVSTLNTGLLKARHDLVINVDGDTSFDNNMALVMAQQFKDRNIIAAGGALRVRNSKANILTRMQALEYMMSMQGGKTGTSQFGLLNNISGAFGAFRKVVLQRAGGWDTHTAEDLDLTMRLKQYKGRYKKTKLAFTPLAIGHTDAPETVKDFILQRLRWDGDLMFLYIRKHIKGLSPKLLGWPVFLYTLVYGVLKNVLLPIIVVWYFVHIFMTYPAVLTLTASIIIYAVYMSVVTLKFAIYWVLISERKSADLKMSGWLVIYPIYALFSRFITAFSIFNEVFRRSHEESSMAPWWVLKRGKKF</sequence>
<dbReference type="PANTHER" id="PTHR43630:SF1">
    <property type="entry name" value="POLY-BETA-1,6-N-ACETYL-D-GLUCOSAMINE SYNTHASE"/>
    <property type="match status" value="1"/>
</dbReference>
<feature type="transmembrane region" description="Helical" evidence="4">
    <location>
        <begin position="395"/>
        <end position="416"/>
    </location>
</feature>
<evidence type="ECO:0000256" key="1">
    <source>
        <dbReference type="ARBA" id="ARBA00006739"/>
    </source>
</evidence>
<keyword evidence="4" id="KW-0812">Transmembrane</keyword>
<keyword evidence="2" id="KW-0328">Glycosyltransferase</keyword>
<evidence type="ECO:0000313" key="5">
    <source>
        <dbReference type="EMBL" id="CAH0539841.1"/>
    </source>
</evidence>
<proteinExistence type="inferred from homology"/>
<feature type="transmembrane region" description="Helical" evidence="4">
    <location>
        <begin position="358"/>
        <end position="383"/>
    </location>
</feature>
<comment type="caution">
    <text evidence="5">The sequence shown here is derived from an EMBL/GenBank/DDBJ whole genome shotgun (WGS) entry which is preliminary data.</text>
</comment>
<protein>
    <recommendedName>
        <fullName evidence="7">N-acetylglucosaminyltransferase</fullName>
    </recommendedName>
</protein>
<dbReference type="CDD" id="cd06423">
    <property type="entry name" value="CESA_like"/>
    <property type="match status" value="1"/>
</dbReference>
<accession>A0ABM9A558</accession>
<dbReference type="SUPFAM" id="SSF53448">
    <property type="entry name" value="Nucleotide-diphospho-sugar transferases"/>
    <property type="match status" value="1"/>
</dbReference>
<dbReference type="Gene3D" id="3.90.550.10">
    <property type="entry name" value="Spore Coat Polysaccharide Biosynthesis Protein SpsA, Chain A"/>
    <property type="match status" value="1"/>
</dbReference>
<keyword evidence="6" id="KW-1185">Reference proteome</keyword>
<gene>
    <name evidence="5" type="ORF">VMF7928_02485</name>
</gene>
<feature type="transmembrane region" description="Helical" evidence="4">
    <location>
        <begin position="29"/>
        <end position="49"/>
    </location>
</feature>
<evidence type="ECO:0000256" key="4">
    <source>
        <dbReference type="SAM" id="Phobius"/>
    </source>
</evidence>
<dbReference type="EMBL" id="CAKLDM010000002">
    <property type="protein sequence ID" value="CAH0539841.1"/>
    <property type="molecule type" value="Genomic_DNA"/>
</dbReference>
<dbReference type="InterPro" id="IPR029044">
    <property type="entry name" value="Nucleotide-diphossugar_trans"/>
</dbReference>
<keyword evidence="3" id="KW-0808">Transferase</keyword>
<name>A0ABM9A558_9VIBR</name>
<dbReference type="Pfam" id="PF13641">
    <property type="entry name" value="Glyco_tranf_2_3"/>
    <property type="match status" value="1"/>
</dbReference>
<keyword evidence="4" id="KW-1133">Transmembrane helix</keyword>
<comment type="similarity">
    <text evidence="1">Belongs to the glycosyltransferase 2 family.</text>
</comment>
<dbReference type="PANTHER" id="PTHR43630">
    <property type="entry name" value="POLY-BETA-1,6-N-ACETYL-D-GLUCOSAMINE SYNTHASE"/>
    <property type="match status" value="1"/>
</dbReference>
<evidence type="ECO:0008006" key="7">
    <source>
        <dbReference type="Google" id="ProtNLM"/>
    </source>
</evidence>
<feature type="transmembrane region" description="Helical" evidence="4">
    <location>
        <begin position="317"/>
        <end position="346"/>
    </location>
</feature>
<evidence type="ECO:0000313" key="6">
    <source>
        <dbReference type="Proteomes" id="UP000838748"/>
    </source>
</evidence>
<organism evidence="5 6">
    <name type="scientific">Vibrio marisflavi CECT 7928</name>
    <dbReference type="NCBI Taxonomy" id="634439"/>
    <lineage>
        <taxon>Bacteria</taxon>
        <taxon>Pseudomonadati</taxon>
        <taxon>Pseudomonadota</taxon>
        <taxon>Gammaproteobacteria</taxon>
        <taxon>Vibrionales</taxon>
        <taxon>Vibrionaceae</taxon>
        <taxon>Vibrio</taxon>
    </lineage>
</organism>
<keyword evidence="4" id="KW-0472">Membrane</keyword>
<dbReference type="Proteomes" id="UP000838748">
    <property type="component" value="Unassembled WGS sequence"/>
</dbReference>
<evidence type="ECO:0000256" key="3">
    <source>
        <dbReference type="ARBA" id="ARBA00022679"/>
    </source>
</evidence>
<evidence type="ECO:0000256" key="2">
    <source>
        <dbReference type="ARBA" id="ARBA00022676"/>
    </source>
</evidence>